<dbReference type="RefSeq" id="XP_018121629.1">
    <property type="nucleotide sequence ID" value="XM_018266140.2"/>
</dbReference>
<dbReference type="GeneID" id="108718387"/>
<dbReference type="SUPFAM" id="SSF50494">
    <property type="entry name" value="Trypsin-like serine proteases"/>
    <property type="match status" value="1"/>
</dbReference>
<dbReference type="InterPro" id="IPR001254">
    <property type="entry name" value="Trypsin_dom"/>
</dbReference>
<evidence type="ECO:0000313" key="6">
    <source>
        <dbReference type="Proteomes" id="UP000186698"/>
    </source>
</evidence>
<dbReference type="Pfam" id="PF00089">
    <property type="entry name" value="Trypsin"/>
    <property type="match status" value="1"/>
</dbReference>
<dbReference type="CDD" id="cd00190">
    <property type="entry name" value="Tryp_SPc"/>
    <property type="match status" value="1"/>
</dbReference>
<dbReference type="Gene3D" id="2.40.10.10">
    <property type="entry name" value="Trypsin-like serine proteases"/>
    <property type="match status" value="2"/>
</dbReference>
<name>A0A1L8I353_XENLA</name>
<organism evidence="6 7">
    <name type="scientific">Xenopus laevis</name>
    <name type="common">African clawed frog</name>
    <dbReference type="NCBI Taxonomy" id="8355"/>
    <lineage>
        <taxon>Eukaryota</taxon>
        <taxon>Metazoa</taxon>
        <taxon>Chordata</taxon>
        <taxon>Craniata</taxon>
        <taxon>Vertebrata</taxon>
        <taxon>Euteleostomi</taxon>
        <taxon>Amphibia</taxon>
        <taxon>Batrachia</taxon>
        <taxon>Anura</taxon>
        <taxon>Pipoidea</taxon>
        <taxon>Pipidae</taxon>
        <taxon>Xenopodinae</taxon>
        <taxon>Xenopus</taxon>
        <taxon>Xenopus</taxon>
    </lineage>
</organism>
<keyword evidence="6" id="KW-1185">Reference proteome</keyword>
<dbReference type="InterPro" id="IPR033116">
    <property type="entry name" value="TRYPSIN_SER"/>
</dbReference>
<dbReference type="PANTHER" id="PTHR24271">
    <property type="entry name" value="KALLIKREIN-RELATED"/>
    <property type="match status" value="1"/>
</dbReference>
<dbReference type="InterPro" id="IPR043504">
    <property type="entry name" value="Peptidase_S1_PA_chymotrypsin"/>
</dbReference>
<dbReference type="InterPro" id="IPR009003">
    <property type="entry name" value="Peptidase_S1_PA"/>
</dbReference>
<dbReference type="AGR" id="Xenbase:XB-GENE-17333556"/>
<keyword evidence="5" id="KW-1015">Disulfide bond</keyword>
<dbReference type="KEGG" id="xla:108718387"/>
<keyword evidence="4" id="KW-0720">Serine protease</keyword>
<dbReference type="GO" id="GO:0004252">
    <property type="term" value="F:serine-type endopeptidase activity"/>
    <property type="evidence" value="ECO:0000318"/>
    <property type="project" value="GO_Central"/>
</dbReference>
<keyword evidence="2" id="KW-0732">Signal</keyword>
<keyword evidence="3" id="KW-0378">Hydrolase</keyword>
<dbReference type="PANTHER" id="PTHR24271:SF91">
    <property type="entry name" value="GRANZYME A"/>
    <property type="match status" value="1"/>
</dbReference>
<keyword evidence="1" id="KW-0645">Protease</keyword>
<dbReference type="PROSITE" id="PS00134">
    <property type="entry name" value="TRYPSIN_HIS"/>
    <property type="match status" value="1"/>
</dbReference>
<evidence type="ECO:0000313" key="7">
    <source>
        <dbReference type="RefSeq" id="XP_018121629.1"/>
    </source>
</evidence>
<dbReference type="OrthoDB" id="6755574at2759"/>
<evidence type="ECO:0000256" key="5">
    <source>
        <dbReference type="ARBA" id="ARBA00023157"/>
    </source>
</evidence>
<dbReference type="Xenbase" id="XB-GENE-17333556">
    <property type="gene designation" value="gzmak.L"/>
</dbReference>
<dbReference type="GO" id="GO:0005615">
    <property type="term" value="C:extracellular space"/>
    <property type="evidence" value="ECO:0000318"/>
    <property type="project" value="GO_Central"/>
</dbReference>
<dbReference type="InterPro" id="IPR001314">
    <property type="entry name" value="Peptidase_S1A"/>
</dbReference>
<dbReference type="AlphaFoldDB" id="A0A1L8I353"/>
<dbReference type="GO" id="GO:0006508">
    <property type="term" value="P:proteolysis"/>
    <property type="evidence" value="ECO:0007669"/>
    <property type="project" value="UniProtKB-KW"/>
</dbReference>
<dbReference type="GO" id="GO:0140507">
    <property type="term" value="P:granzyme-mediated programmed cell death signaling pathway"/>
    <property type="evidence" value="ECO:0000318"/>
    <property type="project" value="GO_Central"/>
</dbReference>
<dbReference type="CTD" id="108718387"/>
<evidence type="ECO:0000256" key="2">
    <source>
        <dbReference type="ARBA" id="ARBA00022729"/>
    </source>
</evidence>
<evidence type="ECO:0000256" key="1">
    <source>
        <dbReference type="ARBA" id="ARBA00022670"/>
    </source>
</evidence>
<dbReference type="PRINTS" id="PR00722">
    <property type="entry name" value="CHYMOTRYPSIN"/>
</dbReference>
<dbReference type="Bgee" id="108718387">
    <property type="expression patterns" value="Expressed in spleen and 12 other cell types or tissues"/>
</dbReference>
<dbReference type="STRING" id="8355.A0A1L8I353"/>
<dbReference type="PROSITE" id="PS50240">
    <property type="entry name" value="TRYPSIN_DOM"/>
    <property type="match status" value="1"/>
</dbReference>
<dbReference type="InterPro" id="IPR018114">
    <property type="entry name" value="TRYPSIN_HIS"/>
</dbReference>
<proteinExistence type="predicted"/>
<evidence type="ECO:0000256" key="3">
    <source>
        <dbReference type="ARBA" id="ARBA00022801"/>
    </source>
</evidence>
<dbReference type="PaxDb" id="8355-A0A1L8I353"/>
<reference evidence="7" key="1">
    <citation type="submission" date="2025-08" db="UniProtKB">
        <authorList>
            <consortium name="RefSeq"/>
        </authorList>
    </citation>
    <scope>IDENTIFICATION</scope>
    <source>
        <strain evidence="7">J_2021</strain>
        <tissue evidence="7">Erythrocytes</tissue>
    </source>
</reference>
<evidence type="ECO:0000313" key="8">
    <source>
        <dbReference type="Xenbase" id="XB-GENE-17333556"/>
    </source>
</evidence>
<gene>
    <name evidence="7 8" type="primary">gzmak.L</name>
</gene>
<accession>A0A1L8I353</accession>
<dbReference type="FunFam" id="2.40.10.10:FF:000120">
    <property type="entry name" value="Putative serine protease"/>
    <property type="match status" value="1"/>
</dbReference>
<dbReference type="PROSITE" id="PS00135">
    <property type="entry name" value="TRYPSIN_SER"/>
    <property type="match status" value="1"/>
</dbReference>
<dbReference type="Proteomes" id="UP000186698">
    <property type="component" value="Chromosome 1L"/>
</dbReference>
<protein>
    <submittedName>
        <fullName evidence="7">Granzyme A</fullName>
    </submittedName>
</protein>
<dbReference type="SMART" id="SM00020">
    <property type="entry name" value="Tryp_SPc"/>
    <property type="match status" value="1"/>
</dbReference>
<evidence type="ECO:0000256" key="4">
    <source>
        <dbReference type="ARBA" id="ARBA00022825"/>
    </source>
</evidence>
<dbReference type="OMA" id="AHCEITN"/>
<sequence length="268" mass="29547">MADTKIFTTGFLFSAAVFFLVIWQCECTEIIGGREAIAHSRPYMVALYLKQKKIKTICGGVLIKPSWVLTAAHCEITNNTKIIVGAHSLSARESQKQIVHMIRKFQHKNFRRETFDYDVQLLQLSKDAVLGTDVSVLPLPAKCKLLKPGTVCETAGWGTTTNDQNLISDKLMEVNVTIMARKPCIEKWKSLINITRNMICTSEKSEVKGTCVGDSGGPLICNGALTGLTSFGNLECATPGDASVYTKLNRKIVLWIKKIITGVSSNLF</sequence>
<dbReference type="GO" id="GO:0051604">
    <property type="term" value="P:protein maturation"/>
    <property type="evidence" value="ECO:0000318"/>
    <property type="project" value="GO_Central"/>
</dbReference>